<feature type="domain" description="CRC" evidence="5">
    <location>
        <begin position="463"/>
        <end position="590"/>
    </location>
</feature>
<evidence type="ECO:0000256" key="2">
    <source>
        <dbReference type="ARBA" id="ARBA00007267"/>
    </source>
</evidence>
<evidence type="ECO:0000313" key="6">
    <source>
        <dbReference type="EMBL" id="KAF5726233.1"/>
    </source>
</evidence>
<feature type="region of interest" description="Disordered" evidence="4">
    <location>
        <begin position="815"/>
        <end position="842"/>
    </location>
</feature>
<comment type="similarity">
    <text evidence="2">Belongs to the lin-54 family.</text>
</comment>
<keyword evidence="7" id="KW-1185">Reference proteome</keyword>
<dbReference type="InterPro" id="IPR044522">
    <property type="entry name" value="TSO1-like"/>
</dbReference>
<dbReference type="AlphaFoldDB" id="A0A7J7BWI0"/>
<evidence type="ECO:0000256" key="1">
    <source>
        <dbReference type="ARBA" id="ARBA00004123"/>
    </source>
</evidence>
<dbReference type="InParanoid" id="A0A7J7BWI0"/>
<dbReference type="GO" id="GO:0003700">
    <property type="term" value="F:DNA-binding transcription factor activity"/>
    <property type="evidence" value="ECO:0007669"/>
    <property type="project" value="InterPro"/>
</dbReference>
<dbReference type="SMART" id="SM01114">
    <property type="entry name" value="CXC"/>
    <property type="match status" value="2"/>
</dbReference>
<organism evidence="6 7">
    <name type="scientific">Tripterygium wilfordii</name>
    <name type="common">Thunder God vine</name>
    <dbReference type="NCBI Taxonomy" id="458696"/>
    <lineage>
        <taxon>Eukaryota</taxon>
        <taxon>Viridiplantae</taxon>
        <taxon>Streptophyta</taxon>
        <taxon>Embryophyta</taxon>
        <taxon>Tracheophyta</taxon>
        <taxon>Spermatophyta</taxon>
        <taxon>Magnoliopsida</taxon>
        <taxon>eudicotyledons</taxon>
        <taxon>Gunneridae</taxon>
        <taxon>Pentapetalae</taxon>
        <taxon>rosids</taxon>
        <taxon>fabids</taxon>
        <taxon>Celastrales</taxon>
        <taxon>Celastraceae</taxon>
        <taxon>Tripterygium</taxon>
    </lineage>
</organism>
<feature type="compositionally biased region" description="Low complexity" evidence="4">
    <location>
        <begin position="247"/>
        <end position="264"/>
    </location>
</feature>
<comment type="caution">
    <text evidence="6">The sequence shown here is derived from an EMBL/GenBank/DDBJ whole genome shotgun (WGS) entry which is preliminary data.</text>
</comment>
<evidence type="ECO:0000259" key="5">
    <source>
        <dbReference type="PROSITE" id="PS51634"/>
    </source>
</evidence>
<dbReference type="PANTHER" id="PTHR46159:SF6">
    <property type="entry name" value="OS12G0605300 PROTEIN"/>
    <property type="match status" value="1"/>
</dbReference>
<evidence type="ECO:0000256" key="4">
    <source>
        <dbReference type="SAM" id="MobiDB-lite"/>
    </source>
</evidence>
<feature type="region of interest" description="Disordered" evidence="4">
    <location>
        <begin position="440"/>
        <end position="462"/>
    </location>
</feature>
<sequence length="876" mass="95658">MDSPMEVTKFTTTTAATTTAASTTEVCSESPVTNFISNLSPIKNIRPQCSSLLLVETTHYDYESKKYDDSLDDSTKTTGCLFSGSINQKDMDTTNSLPVPGHSYSSSGDVDQYLVDPVEVDHANSAYSVSSKLEQSDGLLPSAESKNDLMLDGNDAWREVDAALPFREQFGDDFPGKSKFGVEPVKIVEGQKFGESLSIDHPDIESALSVDNISKEQQFEISGLQASQNQQSISRRCLQFGEAQPKSTLSSTSSSNPRNNITSTRQPLSAMQLESSEASYLDSSTTSSKKLLVGLSQPMSTMVPPCHCGNVPYIISKPSGIGLHLNSFVNNVPVGCSATVMMKLADNSMGGPGIWSASGTSCFSPENIKSRSGSSSLVEKVSDINEVMMFQSEASIAAGSTPAEALQPMKPFNTLPPIEHYATPLSKIKVNVAHAHNFEEIKQPSPSKKRQMKKSSSTLDGDDCKRCNCKKTKCLKLYCDCFAAGIYCAEPCSCQGCFNRPEYEETVLETRQQIESRNRLAFAPKIVQFVTEFPSNNAEEGNGSTPSSARHKKGCNCKKSMCLKKYCECYQANVGCSSGCRCEGCKNVYGKKDEYGLSEEMMSNKGTEERLAETFDDRLEVVATEQDFLLAELYDSHYLTPLTPSFRGSKYLPSSESDLTILSSYARPVRSLQNSDSNDIFLETSKGTFDVNPYGQETDYNSSLMGDRFSLRCDSLVDMSNLTPLPNPSMVMSSASSKTMDWTNASRLQPGTGSSCYSSDGSLRWHCSPISPMTQLCGTKDHERVNTDSRYYDILEDDTPEILKDASTLNKSVKVSSPNQKRVSLPHTHMQELGSSSSGGGLKSRRKFILQAVPSFPPLTPCIDSKGSTNQKESDV</sequence>
<gene>
    <name evidence="6" type="ORF">HS088_TW23G00975</name>
</gene>
<dbReference type="Proteomes" id="UP000593562">
    <property type="component" value="Unassembled WGS sequence"/>
</dbReference>
<dbReference type="PANTHER" id="PTHR46159">
    <property type="entry name" value="PROTEIN TESMIN/TSO1-LIKE CXC 2"/>
    <property type="match status" value="1"/>
</dbReference>
<evidence type="ECO:0000313" key="7">
    <source>
        <dbReference type="Proteomes" id="UP000593562"/>
    </source>
</evidence>
<dbReference type="PROSITE" id="PS51634">
    <property type="entry name" value="CRC"/>
    <property type="match status" value="1"/>
</dbReference>
<dbReference type="InterPro" id="IPR005172">
    <property type="entry name" value="CRC"/>
</dbReference>
<dbReference type="GO" id="GO:0005634">
    <property type="term" value="C:nucleus"/>
    <property type="evidence" value="ECO:0007669"/>
    <property type="project" value="UniProtKB-SubCell"/>
</dbReference>
<reference evidence="6 7" key="1">
    <citation type="journal article" date="2020" name="Nat. Commun.">
        <title>Genome of Tripterygium wilfordii and identification of cytochrome P450 involved in triptolide biosynthesis.</title>
        <authorList>
            <person name="Tu L."/>
            <person name="Su P."/>
            <person name="Zhang Z."/>
            <person name="Gao L."/>
            <person name="Wang J."/>
            <person name="Hu T."/>
            <person name="Zhou J."/>
            <person name="Zhang Y."/>
            <person name="Zhao Y."/>
            <person name="Liu Y."/>
            <person name="Song Y."/>
            <person name="Tong Y."/>
            <person name="Lu Y."/>
            <person name="Yang J."/>
            <person name="Xu C."/>
            <person name="Jia M."/>
            <person name="Peters R.J."/>
            <person name="Huang L."/>
            <person name="Gao W."/>
        </authorList>
    </citation>
    <scope>NUCLEOTIDE SEQUENCE [LARGE SCALE GENOMIC DNA]</scope>
    <source>
        <strain evidence="7">cv. XIE 37</strain>
        <tissue evidence="6">Leaf</tissue>
    </source>
</reference>
<proteinExistence type="inferred from homology"/>
<name>A0A7J7BWI0_TRIWF</name>
<dbReference type="EMBL" id="JAAARO010000023">
    <property type="protein sequence ID" value="KAF5726233.1"/>
    <property type="molecule type" value="Genomic_DNA"/>
</dbReference>
<dbReference type="Pfam" id="PF03638">
    <property type="entry name" value="TCR"/>
    <property type="match status" value="2"/>
</dbReference>
<comment type="subcellular location">
    <subcellularLocation>
        <location evidence="1">Nucleus</location>
    </subcellularLocation>
</comment>
<accession>A0A7J7BWI0</accession>
<keyword evidence="3" id="KW-0539">Nucleus</keyword>
<evidence type="ECO:0000256" key="3">
    <source>
        <dbReference type="ARBA" id="ARBA00023242"/>
    </source>
</evidence>
<feature type="region of interest" description="Disordered" evidence="4">
    <location>
        <begin position="243"/>
        <end position="281"/>
    </location>
</feature>
<dbReference type="InterPro" id="IPR033467">
    <property type="entry name" value="Tesmin/TSO1-like_CXC"/>
</dbReference>
<protein>
    <submittedName>
        <fullName evidence="6">CRC domain-containing protein TSO1-like isoform X1</fullName>
    </submittedName>
</protein>